<dbReference type="GO" id="GO:0003677">
    <property type="term" value="F:DNA binding"/>
    <property type="evidence" value="ECO:0007669"/>
    <property type="project" value="UniProtKB-KW"/>
</dbReference>
<evidence type="ECO:0000256" key="4">
    <source>
        <dbReference type="ARBA" id="ARBA00023163"/>
    </source>
</evidence>
<feature type="domain" description="MADS-box" evidence="7">
    <location>
        <begin position="1"/>
        <end position="62"/>
    </location>
</feature>
<dbReference type="EMBL" id="WHWC01000001">
    <property type="protein sequence ID" value="KAG8391179.1"/>
    <property type="molecule type" value="Genomic_DNA"/>
</dbReference>
<dbReference type="GO" id="GO:0005634">
    <property type="term" value="C:nucleus"/>
    <property type="evidence" value="ECO:0007669"/>
    <property type="project" value="UniProtKB-SubCell"/>
</dbReference>
<evidence type="ECO:0000256" key="3">
    <source>
        <dbReference type="ARBA" id="ARBA00023125"/>
    </source>
</evidence>
<keyword evidence="9" id="KW-1185">Reference proteome</keyword>
<dbReference type="GO" id="GO:0046983">
    <property type="term" value="F:protein dimerization activity"/>
    <property type="evidence" value="ECO:0007669"/>
    <property type="project" value="InterPro"/>
</dbReference>
<evidence type="ECO:0000256" key="2">
    <source>
        <dbReference type="ARBA" id="ARBA00023015"/>
    </source>
</evidence>
<evidence type="ECO:0000313" key="9">
    <source>
        <dbReference type="Proteomes" id="UP000826271"/>
    </source>
</evidence>
<dbReference type="SUPFAM" id="SSF55455">
    <property type="entry name" value="SRF-like"/>
    <property type="match status" value="1"/>
</dbReference>
<reference evidence="8" key="1">
    <citation type="submission" date="2019-10" db="EMBL/GenBank/DDBJ databases">
        <authorList>
            <person name="Zhang R."/>
            <person name="Pan Y."/>
            <person name="Wang J."/>
            <person name="Ma R."/>
            <person name="Yu S."/>
        </authorList>
    </citation>
    <scope>NUCLEOTIDE SEQUENCE</scope>
    <source>
        <strain evidence="8">LA-IB0</strain>
        <tissue evidence="8">Leaf</tissue>
    </source>
</reference>
<accession>A0AAV6Y8M8</accession>
<dbReference type="Proteomes" id="UP000826271">
    <property type="component" value="Unassembled WGS sequence"/>
</dbReference>
<protein>
    <recommendedName>
        <fullName evidence="7">MADS-box domain-containing protein</fullName>
    </recommendedName>
</protein>
<dbReference type="Gene3D" id="3.40.1810.10">
    <property type="entry name" value="Transcription factor, MADS-box"/>
    <property type="match status" value="1"/>
</dbReference>
<feature type="region of interest" description="Disordered" evidence="6">
    <location>
        <begin position="236"/>
        <end position="258"/>
    </location>
</feature>
<comment type="caution">
    <text evidence="8">The sequence shown here is derived from an EMBL/GenBank/DDBJ whole genome shotgun (WGS) entry which is preliminary data.</text>
</comment>
<dbReference type="PROSITE" id="PS50066">
    <property type="entry name" value="MADS_BOX_2"/>
    <property type="match status" value="1"/>
</dbReference>
<evidence type="ECO:0000313" key="8">
    <source>
        <dbReference type="EMBL" id="KAG8391179.1"/>
    </source>
</evidence>
<keyword evidence="4" id="KW-0804">Transcription</keyword>
<keyword evidence="5" id="KW-0539">Nucleus</keyword>
<comment type="subcellular location">
    <subcellularLocation>
        <location evidence="1">Nucleus</location>
    </subcellularLocation>
</comment>
<evidence type="ECO:0000256" key="1">
    <source>
        <dbReference type="ARBA" id="ARBA00004123"/>
    </source>
</evidence>
<name>A0AAV6Y8M8_9LAMI</name>
<dbReference type="PRINTS" id="PR00404">
    <property type="entry name" value="MADSDOMAIN"/>
</dbReference>
<dbReference type="InterPro" id="IPR036879">
    <property type="entry name" value="TF_MADSbox_sf"/>
</dbReference>
<dbReference type="PANTHER" id="PTHR48019">
    <property type="entry name" value="SERUM RESPONSE FACTOR HOMOLOG"/>
    <property type="match status" value="1"/>
</dbReference>
<evidence type="ECO:0000256" key="6">
    <source>
        <dbReference type="SAM" id="MobiDB-lite"/>
    </source>
</evidence>
<dbReference type="Pfam" id="PF00319">
    <property type="entry name" value="SRF-TF"/>
    <property type="match status" value="1"/>
</dbReference>
<keyword evidence="2" id="KW-0805">Transcription regulation</keyword>
<evidence type="ECO:0000259" key="7">
    <source>
        <dbReference type="PROSITE" id="PS50066"/>
    </source>
</evidence>
<feature type="region of interest" description="Disordered" evidence="6">
    <location>
        <begin position="78"/>
        <end position="101"/>
    </location>
</feature>
<proteinExistence type="predicted"/>
<dbReference type="AlphaFoldDB" id="A0AAV6Y8M8"/>
<sequence>MGEAMETKKKIENPNKMQLSFLKRSKGLFKKANDFSVLCDAEVAIILFSNTTGKVSQYASSSMDKILAKFKMCMKDPTKPPVLDDKPELNQQENKEGDVSKENMQRLKLRQMLGKDLMEMDLQEVHELQRNIDEGLLCLQEKKGKLLLQEITQLKLQVEELQGICPLTSHLPPLYIEYRPEPADKDSYEDSITSLQLRHLNSGPDSGFSNSIKNRTTKPLSHLDIYKERGIGGNKFDISSKSEMEAGGEGSFAAGRER</sequence>
<organism evidence="8 9">
    <name type="scientific">Buddleja alternifolia</name>
    <dbReference type="NCBI Taxonomy" id="168488"/>
    <lineage>
        <taxon>Eukaryota</taxon>
        <taxon>Viridiplantae</taxon>
        <taxon>Streptophyta</taxon>
        <taxon>Embryophyta</taxon>
        <taxon>Tracheophyta</taxon>
        <taxon>Spermatophyta</taxon>
        <taxon>Magnoliopsida</taxon>
        <taxon>eudicotyledons</taxon>
        <taxon>Gunneridae</taxon>
        <taxon>Pentapetalae</taxon>
        <taxon>asterids</taxon>
        <taxon>lamiids</taxon>
        <taxon>Lamiales</taxon>
        <taxon>Scrophulariaceae</taxon>
        <taxon>Buddlejeae</taxon>
        <taxon>Buddleja</taxon>
    </lineage>
</organism>
<dbReference type="SMART" id="SM00432">
    <property type="entry name" value="MADS"/>
    <property type="match status" value="1"/>
</dbReference>
<gene>
    <name evidence="8" type="ORF">BUALT_Bualt01G0160800</name>
</gene>
<keyword evidence="3" id="KW-0238">DNA-binding</keyword>
<dbReference type="InterPro" id="IPR050142">
    <property type="entry name" value="MADS-box/MEF2_TF"/>
</dbReference>
<evidence type="ECO:0000256" key="5">
    <source>
        <dbReference type="ARBA" id="ARBA00023242"/>
    </source>
</evidence>
<dbReference type="InterPro" id="IPR002100">
    <property type="entry name" value="TF_MADSbox"/>
</dbReference>